<dbReference type="EMBL" id="CARXXK010000002">
    <property type="protein sequence ID" value="CAI6354347.1"/>
    <property type="molecule type" value="Genomic_DNA"/>
</dbReference>
<feature type="compositionally biased region" description="Basic and acidic residues" evidence="1">
    <location>
        <begin position="87"/>
        <end position="98"/>
    </location>
</feature>
<evidence type="ECO:0000313" key="3">
    <source>
        <dbReference type="Proteomes" id="UP001160148"/>
    </source>
</evidence>
<dbReference type="AlphaFoldDB" id="A0AAV0WF98"/>
<evidence type="ECO:0000256" key="1">
    <source>
        <dbReference type="SAM" id="MobiDB-lite"/>
    </source>
</evidence>
<proteinExistence type="predicted"/>
<reference evidence="2 3" key="1">
    <citation type="submission" date="2023-01" db="EMBL/GenBank/DDBJ databases">
        <authorList>
            <person name="Whitehead M."/>
        </authorList>
    </citation>
    <scope>NUCLEOTIDE SEQUENCE [LARGE SCALE GENOMIC DNA]</scope>
</reference>
<keyword evidence="3" id="KW-1185">Reference proteome</keyword>
<protein>
    <submittedName>
        <fullName evidence="2">Uncharacterized protein</fullName>
    </submittedName>
</protein>
<gene>
    <name evidence="2" type="ORF">MEUPH1_LOCUS10361</name>
</gene>
<dbReference type="Proteomes" id="UP001160148">
    <property type="component" value="Unassembled WGS sequence"/>
</dbReference>
<organism evidence="2 3">
    <name type="scientific">Macrosiphum euphorbiae</name>
    <name type="common">potato aphid</name>
    <dbReference type="NCBI Taxonomy" id="13131"/>
    <lineage>
        <taxon>Eukaryota</taxon>
        <taxon>Metazoa</taxon>
        <taxon>Ecdysozoa</taxon>
        <taxon>Arthropoda</taxon>
        <taxon>Hexapoda</taxon>
        <taxon>Insecta</taxon>
        <taxon>Pterygota</taxon>
        <taxon>Neoptera</taxon>
        <taxon>Paraneoptera</taxon>
        <taxon>Hemiptera</taxon>
        <taxon>Sternorrhyncha</taxon>
        <taxon>Aphidomorpha</taxon>
        <taxon>Aphidoidea</taxon>
        <taxon>Aphididae</taxon>
        <taxon>Macrosiphini</taxon>
        <taxon>Macrosiphum</taxon>
    </lineage>
</organism>
<comment type="caution">
    <text evidence="2">The sequence shown here is derived from an EMBL/GenBank/DDBJ whole genome shotgun (WGS) entry which is preliminary data.</text>
</comment>
<accession>A0AAV0WF98</accession>
<sequence length="124" mass="13863">MSHNLVRSEVIYRPPKMANFRRTSRAPRTPDKSRVAACCSKGLAPAPRTTCGNSTQLRHSVKPQDSVAEELFHRAQEQELHLLQVPDDAHVARPDDRPPNISQVKTDVVDSPSRSMLVFSVIQP</sequence>
<evidence type="ECO:0000313" key="2">
    <source>
        <dbReference type="EMBL" id="CAI6354347.1"/>
    </source>
</evidence>
<name>A0AAV0WF98_9HEMI</name>
<feature type="region of interest" description="Disordered" evidence="1">
    <location>
        <begin position="87"/>
        <end position="109"/>
    </location>
</feature>